<dbReference type="SUPFAM" id="SSF51445">
    <property type="entry name" value="(Trans)glycosidases"/>
    <property type="match status" value="1"/>
</dbReference>
<keyword evidence="2 3" id="KW-0326">Glycosidase</keyword>
<dbReference type="InterPro" id="IPR002252">
    <property type="entry name" value="Glyco_hydro_36"/>
</dbReference>
<dbReference type="GO" id="GO:0016052">
    <property type="term" value="P:carbohydrate catabolic process"/>
    <property type="evidence" value="ECO:0007669"/>
    <property type="project" value="InterPro"/>
</dbReference>
<reference evidence="3 4" key="1">
    <citation type="submission" date="2019-01" db="EMBL/GenBank/DDBJ databases">
        <title>PMF-metabolizing Aryl O-demethylase.</title>
        <authorList>
            <person name="Kim M."/>
        </authorList>
    </citation>
    <scope>NUCLEOTIDE SEQUENCE [LARGE SCALE GENOMIC DNA]</scope>
    <source>
        <strain evidence="3 4">PMF1</strain>
    </source>
</reference>
<dbReference type="InterPro" id="IPR038417">
    <property type="entry name" value="Alpga-gal_N_sf"/>
</dbReference>
<dbReference type="Proteomes" id="UP000289794">
    <property type="component" value="Chromosome"/>
</dbReference>
<dbReference type="Pfam" id="PF02065">
    <property type="entry name" value="Melibiase"/>
    <property type="match status" value="1"/>
</dbReference>
<evidence type="ECO:0000256" key="1">
    <source>
        <dbReference type="ARBA" id="ARBA00022801"/>
    </source>
</evidence>
<evidence type="ECO:0000256" key="2">
    <source>
        <dbReference type="ARBA" id="ARBA00023295"/>
    </source>
</evidence>
<sequence length="692" mass="79605">MQIAENGIYMNLVLEKGKAAAFTHFSRCPQKEAIAQEDLHVYTLAEMQASGFDQCDHHGNKHTGSSPSLLMKYETHTDHENEYGRKLEIQQDYEGLKLITHMQFYRGIPVVRCWNELKNQGEKTYSVEYLSSFAFTGLSVGCEQPRDKNAWIYVPHNTWFGEAQWKKYTLNELGYDVVNTFSMKRISYSKTGSWGCDEFLPMGCYYNTETDTSMTWEIETSGSWHWEISDIREQLYLQISGPTFQENGWMINLHPGESFASVPCAVAVTEGEFQDSIGAMTQYRRRIRRQNKDNETLPVIFNDYMNCLMGDPTTDVLKPLIDAAKEAGCEYFCVDCGWYSDGHWWDGVGEWLPSKKRFPGGIEEVIQYIRSRDMIPGLWLELEVMGTKCPMVDKVPKDWFFQRNGQAVIDHCRYQLDFRNPQVQEYAMGVIRRLVEEYGVGYIKMDYNIDCGVGTDRDADSAGAGLLEHNRAYLAWLDRVFETYPDLIIENCSSGGMRMEYSMLSRQSIQSVTDQTDYIKMAAIAANCATACAPEQAAIWSYPLIQGTEEEAVFNMVNAMFLRIHQSGYLGQIGEGRMRRVTDGIRCYKEIREDIKEGLPFWPTGLASFSDEYLSYGMQCQDRCYLAVWRTQGEGEKEFCIPLHKKGCQIKDVRCMYPVDMKTDHKYEADTECLRIKLEPKTARLFAFSRIG</sequence>
<dbReference type="PRINTS" id="PR00743">
    <property type="entry name" value="GLHYDRLASE36"/>
</dbReference>
<dbReference type="EMBL" id="CP035945">
    <property type="protein sequence ID" value="QBE96522.1"/>
    <property type="molecule type" value="Genomic_DNA"/>
</dbReference>
<dbReference type="PANTHER" id="PTHR43053">
    <property type="entry name" value="GLYCOSIDASE FAMILY 31"/>
    <property type="match status" value="1"/>
</dbReference>
<dbReference type="InterPro" id="IPR017853">
    <property type="entry name" value="GH"/>
</dbReference>
<dbReference type="GO" id="GO:0004557">
    <property type="term" value="F:alpha-galactosidase activity"/>
    <property type="evidence" value="ECO:0007669"/>
    <property type="project" value="UniProtKB-EC"/>
</dbReference>
<organism evidence="3 4">
    <name type="scientific">Blautia producta</name>
    <dbReference type="NCBI Taxonomy" id="33035"/>
    <lineage>
        <taxon>Bacteria</taxon>
        <taxon>Bacillati</taxon>
        <taxon>Bacillota</taxon>
        <taxon>Clostridia</taxon>
        <taxon>Lachnospirales</taxon>
        <taxon>Lachnospiraceae</taxon>
        <taxon>Blautia</taxon>
    </lineage>
</organism>
<dbReference type="InterPro" id="IPR013785">
    <property type="entry name" value="Aldolase_TIM"/>
</dbReference>
<dbReference type="KEGG" id="bpro:PMF13cell1_02068"/>
<accession>A0A4P6LXA0</accession>
<dbReference type="Gene3D" id="3.20.20.70">
    <property type="entry name" value="Aldolase class I"/>
    <property type="match status" value="1"/>
</dbReference>
<dbReference type="PANTHER" id="PTHR43053:SF3">
    <property type="entry name" value="ALPHA-GALACTOSIDASE C-RELATED"/>
    <property type="match status" value="1"/>
</dbReference>
<protein>
    <submittedName>
        <fullName evidence="3">Alpha-galactosidase</fullName>
        <ecNumber evidence="3">3.2.1.22</ecNumber>
    </submittedName>
</protein>
<dbReference type="InterPro" id="IPR050985">
    <property type="entry name" value="Alpha-glycosidase_related"/>
</dbReference>
<dbReference type="CDD" id="cd14791">
    <property type="entry name" value="GH36"/>
    <property type="match status" value="1"/>
</dbReference>
<keyword evidence="1 3" id="KW-0378">Hydrolase</keyword>
<name>A0A4P6LXA0_9FIRM</name>
<gene>
    <name evidence="3" type="primary">rafA_4</name>
    <name evidence="3" type="ORF">PMF13cell1_02068</name>
</gene>
<dbReference type="AlphaFoldDB" id="A0A4P6LXA0"/>
<dbReference type="EC" id="3.2.1.22" evidence="3"/>
<evidence type="ECO:0000313" key="4">
    <source>
        <dbReference type="Proteomes" id="UP000289794"/>
    </source>
</evidence>
<evidence type="ECO:0000313" key="3">
    <source>
        <dbReference type="EMBL" id="QBE96522.1"/>
    </source>
</evidence>
<proteinExistence type="predicted"/>
<dbReference type="RefSeq" id="WP_130180669.1">
    <property type="nucleotide sequence ID" value="NZ_CP035945.1"/>
</dbReference>
<dbReference type="Gene3D" id="2.70.98.60">
    <property type="entry name" value="alpha-galactosidase from lactobacil brevis"/>
    <property type="match status" value="1"/>
</dbReference>